<evidence type="ECO:0000313" key="3">
    <source>
        <dbReference type="Proteomes" id="UP000837857"/>
    </source>
</evidence>
<protein>
    <submittedName>
        <fullName evidence="2">Uncharacterized protein</fullName>
    </submittedName>
</protein>
<dbReference type="Proteomes" id="UP000837857">
    <property type="component" value="Chromosome 9"/>
</dbReference>
<reference evidence="2" key="1">
    <citation type="submission" date="2022-03" db="EMBL/GenBank/DDBJ databases">
        <authorList>
            <person name="Martin H S."/>
        </authorList>
    </citation>
    <scope>NUCLEOTIDE SEQUENCE</scope>
</reference>
<accession>A0ABN8J6P6</accession>
<keyword evidence="3" id="KW-1185">Reference proteome</keyword>
<name>A0ABN8J6P6_9NEOP</name>
<gene>
    <name evidence="2" type="ORF">IPOD504_LOCUS17625</name>
</gene>
<evidence type="ECO:0000256" key="1">
    <source>
        <dbReference type="SAM" id="MobiDB-lite"/>
    </source>
</evidence>
<feature type="region of interest" description="Disordered" evidence="1">
    <location>
        <begin position="76"/>
        <end position="107"/>
    </location>
</feature>
<feature type="compositionally biased region" description="Gly residues" evidence="1">
    <location>
        <begin position="80"/>
        <end position="94"/>
    </location>
</feature>
<dbReference type="EMBL" id="OW152821">
    <property type="protein sequence ID" value="CAH2077264.1"/>
    <property type="molecule type" value="Genomic_DNA"/>
</dbReference>
<sequence length="107" mass="11612">MSPHRKWRGPSDIAASLRRRDFALIYEIKMKTSPDEWRPRLTTLCHPRLGPAGQPPDSNLNERCLARGTVQSLVSWRDSGGWGEGEDGGGGGRGSTVQPVAMATALA</sequence>
<proteinExistence type="predicted"/>
<feature type="non-terminal residue" evidence="2">
    <location>
        <position position="1"/>
    </location>
</feature>
<organism evidence="2 3">
    <name type="scientific">Iphiclides podalirius</name>
    <name type="common">scarce swallowtail</name>
    <dbReference type="NCBI Taxonomy" id="110791"/>
    <lineage>
        <taxon>Eukaryota</taxon>
        <taxon>Metazoa</taxon>
        <taxon>Ecdysozoa</taxon>
        <taxon>Arthropoda</taxon>
        <taxon>Hexapoda</taxon>
        <taxon>Insecta</taxon>
        <taxon>Pterygota</taxon>
        <taxon>Neoptera</taxon>
        <taxon>Endopterygota</taxon>
        <taxon>Lepidoptera</taxon>
        <taxon>Glossata</taxon>
        <taxon>Ditrysia</taxon>
        <taxon>Papilionoidea</taxon>
        <taxon>Papilionidae</taxon>
        <taxon>Papilioninae</taxon>
        <taxon>Iphiclides</taxon>
    </lineage>
</organism>
<evidence type="ECO:0000313" key="2">
    <source>
        <dbReference type="EMBL" id="CAH2077264.1"/>
    </source>
</evidence>